<feature type="region of interest" description="Disordered" evidence="1">
    <location>
        <begin position="76"/>
        <end position="104"/>
    </location>
</feature>
<dbReference type="EMBL" id="CBDS010000069">
    <property type="protein sequence ID" value="CDB46036.1"/>
    <property type="molecule type" value="Genomic_DNA"/>
</dbReference>
<dbReference type="HOGENOM" id="CLU_2247499_0_0_9"/>
<feature type="compositionally biased region" description="Basic and acidic residues" evidence="1">
    <location>
        <begin position="94"/>
        <end position="104"/>
    </location>
</feature>
<name>R6IKZ8_9FIRM</name>
<feature type="compositionally biased region" description="Basic and acidic residues" evidence="1">
    <location>
        <begin position="77"/>
        <end position="87"/>
    </location>
</feature>
<comment type="caution">
    <text evidence="2">The sequence shown here is derived from an EMBL/GenBank/DDBJ whole genome shotgun (WGS) entry which is preliminary data.</text>
</comment>
<protein>
    <submittedName>
        <fullName evidence="2">Uncharacterized protein</fullName>
    </submittedName>
</protein>
<evidence type="ECO:0000313" key="2">
    <source>
        <dbReference type="EMBL" id="CDB46036.1"/>
    </source>
</evidence>
<reference evidence="2" key="1">
    <citation type="submission" date="2012-11" db="EMBL/GenBank/DDBJ databases">
        <title>Dependencies among metagenomic species, viruses, plasmids and units of genetic variation.</title>
        <authorList>
            <person name="Nielsen H.B."/>
            <person name="Almeida M."/>
            <person name="Juncker A.S."/>
            <person name="Rasmussen S."/>
            <person name="Li J."/>
            <person name="Sunagawa S."/>
            <person name="Plichta D."/>
            <person name="Gautier L."/>
            <person name="Le Chatelier E."/>
            <person name="Peletier E."/>
            <person name="Bonde I."/>
            <person name="Nielsen T."/>
            <person name="Manichanh C."/>
            <person name="Arumugam M."/>
            <person name="Batto J."/>
            <person name="Santos M.B.Q.D."/>
            <person name="Blom N."/>
            <person name="Borruel N."/>
            <person name="Burgdorf K.S."/>
            <person name="Boumezbeur F."/>
            <person name="Casellas F."/>
            <person name="Dore J."/>
            <person name="Guarner F."/>
            <person name="Hansen T."/>
            <person name="Hildebrand F."/>
            <person name="Kaas R.S."/>
            <person name="Kennedy S."/>
            <person name="Kristiansen K."/>
            <person name="Kultima J.R."/>
            <person name="Leonard P."/>
            <person name="Levenez F."/>
            <person name="Lund O."/>
            <person name="Moumen B."/>
            <person name="Le Paslier D."/>
            <person name="Pons N."/>
            <person name="Pedersen O."/>
            <person name="Prifti E."/>
            <person name="Qin J."/>
            <person name="Raes J."/>
            <person name="Tap J."/>
            <person name="Tims S."/>
            <person name="Ussery D.W."/>
            <person name="Yamada T."/>
            <person name="MetaHit consortium"/>
            <person name="Renault P."/>
            <person name="Sicheritz-Ponten T."/>
            <person name="Bork P."/>
            <person name="Wang J."/>
            <person name="Brunak S."/>
            <person name="Ehrlich S.D."/>
        </authorList>
    </citation>
    <scope>NUCLEOTIDE SEQUENCE [LARGE SCALE GENOMIC DNA]</scope>
</reference>
<sequence>MVNNERYRAAGPPDGGDHTDKDKDEEDIFDRADSSSGHCQYLYWRMPLPEGVTEKHQIAEKQGPENGVACQNAAEQYKGKDHDDNSFHKISPAAERRNFLEVRQ</sequence>
<accession>R6IKZ8</accession>
<organism evidence="2">
    <name type="scientific">Phascolarctobacterium faecium</name>
    <dbReference type="NCBI Taxonomy" id="33025"/>
    <lineage>
        <taxon>Bacteria</taxon>
        <taxon>Bacillati</taxon>
        <taxon>Bacillota</taxon>
        <taxon>Negativicutes</taxon>
        <taxon>Acidaminococcales</taxon>
        <taxon>Acidaminococcaceae</taxon>
        <taxon>Phascolarctobacterium</taxon>
    </lineage>
</organism>
<proteinExistence type="predicted"/>
<feature type="region of interest" description="Disordered" evidence="1">
    <location>
        <begin position="1"/>
        <end position="33"/>
    </location>
</feature>
<dbReference type="AlphaFoldDB" id="R6IKZ8"/>
<evidence type="ECO:0000256" key="1">
    <source>
        <dbReference type="SAM" id="MobiDB-lite"/>
    </source>
</evidence>
<gene>
    <name evidence="2" type="ORF">BN533_01109</name>
</gene>